<evidence type="ECO:0000313" key="2">
    <source>
        <dbReference type="EMBL" id="KGM18850.1"/>
    </source>
</evidence>
<dbReference type="AntiFam" id="ANF00095">
    <property type="entry name" value="Shadow ORF (opposite ABC transporters)"/>
</dbReference>
<dbReference type="EMBL" id="JRVJ01000004">
    <property type="protein sequence ID" value="KGM18850.1"/>
    <property type="molecule type" value="Genomic_DNA"/>
</dbReference>
<reference evidence="2 3" key="1">
    <citation type="submission" date="2014-10" db="EMBL/GenBank/DDBJ databases">
        <title>Whole Genome sequence of Corynebacterium auriscanis strain CIP 106629.</title>
        <authorList>
            <person name="Hassan S.S."/>
            <person name="Jamal S.B."/>
            <person name="Tiwari S."/>
            <person name="Oliveira L.D.C."/>
            <person name="Souza F."/>
            <person name="Mariano D.C."/>
            <person name="Almeida S."/>
            <person name="Dorella F."/>
            <person name="Pereira F."/>
            <person name="Carvalho A."/>
            <person name="Leal C.A."/>
            <person name="Soares S.D.C."/>
            <person name="Figueiredo H.C."/>
            <person name="Silva A."/>
            <person name="Azevedo V.A."/>
        </authorList>
    </citation>
    <scope>NUCLEOTIDE SEQUENCE [LARGE SCALE GENOMIC DNA]</scope>
    <source>
        <strain evidence="2 3">CIP 106629</strain>
    </source>
</reference>
<dbReference type="AlphaFoldDB" id="A0A0A2DI25"/>
<sequence length="73" mass="8227">MVGLSSVIGLSRVVTLSSNPCTRRNLDCSRLARDQPQHSTQQRSFARTIRPQQSHELATTDLKIYSVQYVAPR</sequence>
<accession>A0A0A2DI25</accession>
<keyword evidence="3" id="KW-1185">Reference proteome</keyword>
<organism evidence="2 3">
    <name type="scientific">Corynebacterium auriscanis</name>
    <dbReference type="NCBI Taxonomy" id="99807"/>
    <lineage>
        <taxon>Bacteria</taxon>
        <taxon>Bacillati</taxon>
        <taxon>Actinomycetota</taxon>
        <taxon>Actinomycetes</taxon>
        <taxon>Mycobacteriales</taxon>
        <taxon>Corynebacteriaceae</taxon>
        <taxon>Corynebacterium</taxon>
    </lineage>
</organism>
<protein>
    <submittedName>
        <fullName evidence="2">Uncharacterized protein</fullName>
    </submittedName>
</protein>
<evidence type="ECO:0000256" key="1">
    <source>
        <dbReference type="SAM" id="MobiDB-lite"/>
    </source>
</evidence>
<evidence type="ECO:0000313" key="3">
    <source>
        <dbReference type="Proteomes" id="UP000030145"/>
    </source>
</evidence>
<dbReference type="Proteomes" id="UP000030145">
    <property type="component" value="Unassembled WGS sequence"/>
</dbReference>
<comment type="caution">
    <text evidence="2">The sequence shown here is derived from an EMBL/GenBank/DDBJ whole genome shotgun (WGS) entry which is preliminary data.</text>
</comment>
<feature type="compositionally biased region" description="Polar residues" evidence="1">
    <location>
        <begin position="37"/>
        <end position="52"/>
    </location>
</feature>
<feature type="region of interest" description="Disordered" evidence="1">
    <location>
        <begin position="33"/>
        <end position="52"/>
    </location>
</feature>
<proteinExistence type="predicted"/>
<gene>
    <name evidence="2" type="ORF">MA47_04295</name>
</gene>
<name>A0A0A2DI25_9CORY</name>